<keyword evidence="4" id="KW-1185">Reference proteome</keyword>
<organism evidence="3 4">
    <name type="scientific">Amphimedon queenslandica</name>
    <name type="common">Sponge</name>
    <dbReference type="NCBI Taxonomy" id="400682"/>
    <lineage>
        <taxon>Eukaryota</taxon>
        <taxon>Metazoa</taxon>
        <taxon>Porifera</taxon>
        <taxon>Demospongiae</taxon>
        <taxon>Heteroscleromorpha</taxon>
        <taxon>Haplosclerida</taxon>
        <taxon>Niphatidae</taxon>
        <taxon>Amphimedon</taxon>
    </lineage>
</organism>
<feature type="region of interest" description="Disordered" evidence="1">
    <location>
        <begin position="447"/>
        <end position="466"/>
    </location>
</feature>
<feature type="compositionally biased region" description="Basic residues" evidence="1">
    <location>
        <begin position="737"/>
        <end position="748"/>
    </location>
</feature>
<keyword evidence="2" id="KW-0472">Membrane</keyword>
<feature type="compositionally biased region" description="Basic and acidic residues" evidence="1">
    <location>
        <begin position="721"/>
        <end position="736"/>
    </location>
</feature>
<evidence type="ECO:0000313" key="4">
    <source>
        <dbReference type="Proteomes" id="UP000007879"/>
    </source>
</evidence>
<feature type="region of interest" description="Disordered" evidence="1">
    <location>
        <begin position="479"/>
        <end position="503"/>
    </location>
</feature>
<dbReference type="KEGG" id="aqu:109580390"/>
<reference evidence="3" key="2">
    <citation type="submission" date="2024-06" db="UniProtKB">
        <authorList>
            <consortium name="EnsemblMetazoa"/>
        </authorList>
    </citation>
    <scope>IDENTIFICATION</scope>
</reference>
<keyword evidence="2" id="KW-1133">Transmembrane helix</keyword>
<protein>
    <submittedName>
        <fullName evidence="3">Uncharacterized protein</fullName>
    </submittedName>
</protein>
<dbReference type="EnsemblMetazoa" id="XM_019993469.1">
    <property type="protein sequence ID" value="XP_019849028.1"/>
    <property type="gene ID" value="LOC109580390"/>
</dbReference>
<sequence>MVTVGLKFSRAHVCVWFHDSSFQAILLTLRHLAFMSKALQFFSFLLLIFAMVQSEFILPPIISNSKRKSILNLASSKSLVHKPGTLPPSLFTLRRQKPKNGLGFGYNGLPSSCLSSLYQVKGSADHTSDYGTPASVVVNGEHHKVLLPPPSLNSLPPLVVQMSEHSTTASKSDPLQPCFSVDTKETIKSEGGDTLFAVAGGGHRERIHVAKEHRINIPNNKLFVHKKTKGKSGIPSSKLTIAYSSDPAIMKTSGSNGERVQQQQKSYSSSNVPSSNQLKLDLPGDVHKYQAGADICSIINLRMPLPSTLRTANNSCPGNSQEFVPSEAQARSNGANKKNGTSVIVLGSGCLEGKSNSYEKRRERKTRKIGKHGQLDQFNSALIQLKQVVSDSVCSESGEHGSTDVFKKKKRNRENPCRLNIVDLEKQAILLNDSAFPLMTTSQQYQQHKSLSSTSTNGGTGANTEPVEEDVDCASTYNQDEISSSGHSSSTETQLSEDPSHHSVHILHRISLPSNDDVMDPQVNKKTILNLFARTSGTGGGKAIETQCWNQMPTTPFAYYHFLRRNNGNSGGIIRSMTSTSPAPPLVSHEPILHHSLQSDLTIEGNRNSKSTNYHSMSGNEDCDDHVMEMHHDESKGKNSALPFITSPGLKSLKVAAVKLTPRSPPISGDPSVSKKKPKQPCQVSGTSIALEDPSKKGSSQFQYADPMVGACSRFQSKLNRLQDREHLTMRKEGKTPRKKGGKKTSRK</sequence>
<accession>A0AAN0IX54</accession>
<evidence type="ECO:0000313" key="3">
    <source>
        <dbReference type="EnsemblMetazoa" id="XP_019849028.1"/>
    </source>
</evidence>
<evidence type="ECO:0000256" key="1">
    <source>
        <dbReference type="SAM" id="MobiDB-lite"/>
    </source>
</evidence>
<dbReference type="Proteomes" id="UP000007879">
    <property type="component" value="Unassembled WGS sequence"/>
</dbReference>
<feature type="region of interest" description="Disordered" evidence="1">
    <location>
        <begin position="720"/>
        <end position="748"/>
    </location>
</feature>
<name>A0AAN0IX54_AMPQE</name>
<proteinExistence type="predicted"/>
<feature type="compositionally biased region" description="Low complexity" evidence="1">
    <location>
        <begin position="266"/>
        <end position="275"/>
    </location>
</feature>
<keyword evidence="2" id="KW-0812">Transmembrane</keyword>
<reference evidence="4" key="1">
    <citation type="journal article" date="2010" name="Nature">
        <title>The Amphimedon queenslandica genome and the evolution of animal complexity.</title>
        <authorList>
            <person name="Srivastava M."/>
            <person name="Simakov O."/>
            <person name="Chapman J."/>
            <person name="Fahey B."/>
            <person name="Gauthier M.E."/>
            <person name="Mitros T."/>
            <person name="Richards G.S."/>
            <person name="Conaco C."/>
            <person name="Dacre M."/>
            <person name="Hellsten U."/>
            <person name="Larroux C."/>
            <person name="Putnam N.H."/>
            <person name="Stanke M."/>
            <person name="Adamska M."/>
            <person name="Darling A."/>
            <person name="Degnan S.M."/>
            <person name="Oakley T.H."/>
            <person name="Plachetzki D.C."/>
            <person name="Zhai Y."/>
            <person name="Adamski M."/>
            <person name="Calcino A."/>
            <person name="Cummins S.F."/>
            <person name="Goodstein D.M."/>
            <person name="Harris C."/>
            <person name="Jackson D.J."/>
            <person name="Leys S.P."/>
            <person name="Shu S."/>
            <person name="Woodcroft B.J."/>
            <person name="Vervoort M."/>
            <person name="Kosik K.S."/>
            <person name="Manning G."/>
            <person name="Degnan B.M."/>
            <person name="Rokhsar D.S."/>
        </authorList>
    </citation>
    <scope>NUCLEOTIDE SEQUENCE [LARGE SCALE GENOMIC DNA]</scope>
</reference>
<feature type="region of interest" description="Disordered" evidence="1">
    <location>
        <begin position="250"/>
        <end position="276"/>
    </location>
</feature>
<feature type="transmembrane region" description="Helical" evidence="2">
    <location>
        <begin position="38"/>
        <end position="58"/>
    </location>
</feature>
<dbReference type="GeneID" id="109580390"/>
<dbReference type="RefSeq" id="XP_019849028.1">
    <property type="nucleotide sequence ID" value="XM_019993469.1"/>
</dbReference>
<feature type="region of interest" description="Disordered" evidence="1">
    <location>
        <begin position="661"/>
        <end position="702"/>
    </location>
</feature>
<feature type="compositionally biased region" description="Polar residues" evidence="1">
    <location>
        <begin position="252"/>
        <end position="265"/>
    </location>
</feature>
<dbReference type="AlphaFoldDB" id="A0AAN0IX54"/>
<evidence type="ECO:0000256" key="2">
    <source>
        <dbReference type="SAM" id="Phobius"/>
    </source>
</evidence>